<dbReference type="NCBIfam" id="NF033550">
    <property type="entry name" value="transpos_ISL3"/>
    <property type="match status" value="1"/>
</dbReference>
<feature type="domain" description="Transposase IS204/IS1001/IS1096/IS1165 DDE" evidence="1">
    <location>
        <begin position="410"/>
        <end position="535"/>
    </location>
</feature>
<dbReference type="GO" id="GO:0000150">
    <property type="term" value="F:DNA strand exchange activity"/>
    <property type="evidence" value="ECO:0007669"/>
    <property type="project" value="InterPro"/>
</dbReference>
<evidence type="ECO:0000313" key="4">
    <source>
        <dbReference type="EMBL" id="TWU51562.1"/>
    </source>
</evidence>
<dbReference type="PANTHER" id="PTHR33498">
    <property type="entry name" value="TRANSPOSASE FOR INSERTION SEQUENCE ELEMENT IS1557"/>
    <property type="match status" value="1"/>
</dbReference>
<dbReference type="RefSeq" id="WP_246151660.1">
    <property type="nucleotide sequence ID" value="NZ_SJPX01000003.1"/>
</dbReference>
<dbReference type="Pfam" id="PF02796">
    <property type="entry name" value="HTH_7"/>
    <property type="match status" value="1"/>
</dbReference>
<evidence type="ECO:0000259" key="3">
    <source>
        <dbReference type="Pfam" id="PF14690"/>
    </source>
</evidence>
<evidence type="ECO:0000313" key="5">
    <source>
        <dbReference type="Proteomes" id="UP000317977"/>
    </source>
</evidence>
<dbReference type="InterPro" id="IPR006120">
    <property type="entry name" value="Resolvase_HTH_dom"/>
</dbReference>
<dbReference type="Pfam" id="PF14690">
    <property type="entry name" value="Zn_ribbon_ISL3"/>
    <property type="match status" value="1"/>
</dbReference>
<dbReference type="InterPro" id="IPR029261">
    <property type="entry name" value="Transposase_Znf"/>
</dbReference>
<dbReference type="AlphaFoldDB" id="A0A5C6ER93"/>
<evidence type="ECO:0000259" key="2">
    <source>
        <dbReference type="Pfam" id="PF02796"/>
    </source>
</evidence>
<name>A0A5C6ER93_9BACT</name>
<dbReference type="Proteomes" id="UP000317977">
    <property type="component" value="Unassembled WGS sequence"/>
</dbReference>
<dbReference type="EMBL" id="SJPX01000003">
    <property type="protein sequence ID" value="TWU51562.1"/>
    <property type="molecule type" value="Genomic_DNA"/>
</dbReference>
<protein>
    <submittedName>
        <fullName evidence="4">Transposase</fullName>
    </submittedName>
</protein>
<sequence>MRSQVFLPDSRSLSVDSVSVDGESGKVEVVVHSTNDCAKCPRCGKKSSRVHSHYLRQLTDLPWQGVSVHLTWRSRKFFCRDEQCTQKIFTERLPEVARPHARRSERLSLAVRCIGIACGGEGGSRLAKRLGMKFSPDTLLRETRCTLISKRRTPRVLGVDDWAFRKGQRYGTVLVDRENNCVVDLLPDRDPNSLVVWLQNHPGVEIISRDRGDCYIKGATEGAPQATQVADRFHLMQNLREALARVIARHSKQVREAAQQQSKCPINPVVLSDPGNQIRKIPPSETQLPSFASQRRQDRYREVMALYHQGISQREIAIRFNLSRSTVRRFVQSGSYPERAPRPSHSHADGCVEYLWERWKQGCQNVTQLTKEIRERGFTASYYSVRRRVSSWRNGIETTSKSPPARTNIESPNQLSWMVFKDDLNLTKDQRTFKDRVFGQCPEIAEAWRIATGFIHLFKRKAGHDLPAWIDAASHDTTPRELRSFAKGILRDSSAIAAAIALPWSNGQTEGQVNRLKTLKRQMYGRGAFDLLRIRYLTST</sequence>
<dbReference type="PANTHER" id="PTHR33498:SF1">
    <property type="entry name" value="TRANSPOSASE FOR INSERTION SEQUENCE ELEMENT IS1557"/>
    <property type="match status" value="1"/>
</dbReference>
<gene>
    <name evidence="4" type="ORF">Poly59_31550</name>
</gene>
<dbReference type="InterPro" id="IPR002560">
    <property type="entry name" value="Transposase_DDE"/>
</dbReference>
<dbReference type="GO" id="GO:0003677">
    <property type="term" value="F:DNA binding"/>
    <property type="evidence" value="ECO:0007669"/>
    <property type="project" value="InterPro"/>
</dbReference>
<comment type="caution">
    <text evidence="4">The sequence shown here is derived from an EMBL/GenBank/DDBJ whole genome shotgun (WGS) entry which is preliminary data.</text>
</comment>
<evidence type="ECO:0000259" key="1">
    <source>
        <dbReference type="Pfam" id="PF01610"/>
    </source>
</evidence>
<reference evidence="4 5" key="1">
    <citation type="submission" date="2019-02" db="EMBL/GenBank/DDBJ databases">
        <title>Deep-cultivation of Planctomycetes and their phenomic and genomic characterization uncovers novel biology.</title>
        <authorList>
            <person name="Wiegand S."/>
            <person name="Jogler M."/>
            <person name="Boedeker C."/>
            <person name="Pinto D."/>
            <person name="Vollmers J."/>
            <person name="Rivas-Marin E."/>
            <person name="Kohn T."/>
            <person name="Peeters S.H."/>
            <person name="Heuer A."/>
            <person name="Rast P."/>
            <person name="Oberbeckmann S."/>
            <person name="Bunk B."/>
            <person name="Jeske O."/>
            <person name="Meyerdierks A."/>
            <person name="Storesund J.E."/>
            <person name="Kallscheuer N."/>
            <person name="Luecker S."/>
            <person name="Lage O.M."/>
            <person name="Pohl T."/>
            <person name="Merkel B.J."/>
            <person name="Hornburger P."/>
            <person name="Mueller R.-W."/>
            <person name="Bruemmer F."/>
            <person name="Labrenz M."/>
            <person name="Spormann A.M."/>
            <person name="Op Den Camp H."/>
            <person name="Overmann J."/>
            <person name="Amann R."/>
            <person name="Jetten M.S.M."/>
            <person name="Mascher T."/>
            <person name="Medema M.H."/>
            <person name="Devos D.P."/>
            <person name="Kaster A.-K."/>
            <person name="Ovreas L."/>
            <person name="Rohde M."/>
            <person name="Galperin M.Y."/>
            <person name="Jogler C."/>
        </authorList>
    </citation>
    <scope>NUCLEOTIDE SEQUENCE [LARGE SCALE GENOMIC DNA]</scope>
    <source>
        <strain evidence="4 5">Poly59</strain>
    </source>
</reference>
<feature type="domain" description="Resolvase HTH" evidence="2">
    <location>
        <begin position="297"/>
        <end position="329"/>
    </location>
</feature>
<organism evidence="4 5">
    <name type="scientific">Rubripirellula reticaptiva</name>
    <dbReference type="NCBI Taxonomy" id="2528013"/>
    <lineage>
        <taxon>Bacteria</taxon>
        <taxon>Pseudomonadati</taxon>
        <taxon>Planctomycetota</taxon>
        <taxon>Planctomycetia</taxon>
        <taxon>Pirellulales</taxon>
        <taxon>Pirellulaceae</taxon>
        <taxon>Rubripirellula</taxon>
    </lineage>
</organism>
<keyword evidence="5" id="KW-1185">Reference proteome</keyword>
<dbReference type="Gene3D" id="1.10.10.60">
    <property type="entry name" value="Homeodomain-like"/>
    <property type="match status" value="1"/>
</dbReference>
<feature type="domain" description="Transposase IS204/IS1001/IS1096/IS1165 zinc-finger" evidence="3">
    <location>
        <begin position="39"/>
        <end position="81"/>
    </location>
</feature>
<dbReference type="InterPro" id="IPR047951">
    <property type="entry name" value="Transpos_ISL3"/>
</dbReference>
<accession>A0A5C6ER93</accession>
<proteinExistence type="predicted"/>
<feature type="domain" description="Transposase IS204/IS1001/IS1096/IS1165 DDE" evidence="1">
    <location>
        <begin position="157"/>
        <end position="261"/>
    </location>
</feature>
<dbReference type="Pfam" id="PF01610">
    <property type="entry name" value="DDE_Tnp_ISL3"/>
    <property type="match status" value="2"/>
</dbReference>